<evidence type="ECO:0000313" key="2">
    <source>
        <dbReference type="Proteomes" id="UP000286954"/>
    </source>
</evidence>
<dbReference type="AlphaFoldDB" id="A0A3T0EAY9"/>
<dbReference type="InterPro" id="IPR036390">
    <property type="entry name" value="WH_DNA-bd_sf"/>
</dbReference>
<dbReference type="PANTHER" id="PTHR33221:SF15">
    <property type="entry name" value="HTH-TYPE TRANSCRIPTIONAL REGULATOR YWGB-RELATED"/>
    <property type="match status" value="1"/>
</dbReference>
<dbReference type="RefSeq" id="WP_127567463.1">
    <property type="nucleotide sequence ID" value="NZ_BMFB01000003.1"/>
</dbReference>
<dbReference type="PROSITE" id="PS51197">
    <property type="entry name" value="HTH_RRF2_2"/>
    <property type="match status" value="1"/>
</dbReference>
<dbReference type="SUPFAM" id="SSF46785">
    <property type="entry name" value="Winged helix' DNA-binding domain"/>
    <property type="match status" value="1"/>
</dbReference>
<dbReference type="InterPro" id="IPR000944">
    <property type="entry name" value="Tscrpt_reg_Rrf2"/>
</dbReference>
<dbReference type="InterPro" id="IPR036388">
    <property type="entry name" value="WH-like_DNA-bd_sf"/>
</dbReference>
<evidence type="ECO:0000313" key="1">
    <source>
        <dbReference type="EMBL" id="AZU04484.1"/>
    </source>
</evidence>
<name>A0A3T0EAY9_9PROT</name>
<sequence>MARDYRLSRMLHVLIHMGEAEKPCTSQEIAAMLNTNPVVVRRTMAGLRDQGYVVSEKGHGGGWRLTRPLSAITLLDVHRALEPGTLFAIGPSRDRPECLVEQAVNASMQEAFARAEAELIRELQGRTLADIVDGMKRPPACDTHPAATT</sequence>
<dbReference type="GO" id="GO:0005829">
    <property type="term" value="C:cytosol"/>
    <property type="evidence" value="ECO:0007669"/>
    <property type="project" value="TreeGrafter"/>
</dbReference>
<dbReference type="Pfam" id="PF02082">
    <property type="entry name" value="Rrf2"/>
    <property type="match status" value="1"/>
</dbReference>
<dbReference type="Gene3D" id="1.10.10.10">
    <property type="entry name" value="Winged helix-like DNA-binding domain superfamily/Winged helix DNA-binding domain"/>
    <property type="match status" value="1"/>
</dbReference>
<gene>
    <name evidence="1" type="ORF">X907_1961</name>
</gene>
<dbReference type="Proteomes" id="UP000286954">
    <property type="component" value="Chromosome"/>
</dbReference>
<protein>
    <submittedName>
        <fullName evidence="1">BadM/Rrf2 family transcriptional regulator</fullName>
    </submittedName>
</protein>
<dbReference type="GO" id="GO:0003700">
    <property type="term" value="F:DNA-binding transcription factor activity"/>
    <property type="evidence" value="ECO:0007669"/>
    <property type="project" value="TreeGrafter"/>
</dbReference>
<dbReference type="PANTHER" id="PTHR33221">
    <property type="entry name" value="WINGED HELIX-TURN-HELIX TRANSCRIPTIONAL REGULATOR, RRF2 FAMILY"/>
    <property type="match status" value="1"/>
</dbReference>
<proteinExistence type="predicted"/>
<keyword evidence="2" id="KW-1185">Reference proteome</keyword>
<reference evidence="1 2" key="1">
    <citation type="submission" date="2016-12" db="EMBL/GenBank/DDBJ databases">
        <title>The genome of dimorphic prosthecate Glycocaulis alkaliphilus 6b-8t, isolated from crude oil dictates its adaptability in petroleum environments.</title>
        <authorList>
            <person name="Wu X.-L."/>
            <person name="Geng S."/>
        </authorList>
    </citation>
    <scope>NUCLEOTIDE SEQUENCE [LARGE SCALE GENOMIC DNA]</scope>
    <source>
        <strain evidence="1 2">6B-8</strain>
    </source>
</reference>
<dbReference type="KEGG" id="gak:X907_1961"/>
<organism evidence="1 2">
    <name type="scientific">Glycocaulis alkaliphilus</name>
    <dbReference type="NCBI Taxonomy" id="1434191"/>
    <lineage>
        <taxon>Bacteria</taxon>
        <taxon>Pseudomonadati</taxon>
        <taxon>Pseudomonadota</taxon>
        <taxon>Alphaproteobacteria</taxon>
        <taxon>Maricaulales</taxon>
        <taxon>Maricaulaceae</taxon>
        <taxon>Glycocaulis</taxon>
    </lineage>
</organism>
<accession>A0A3T0EAY9</accession>
<dbReference type="OrthoDB" id="9800506at2"/>
<dbReference type="EMBL" id="CP018911">
    <property type="protein sequence ID" value="AZU04484.1"/>
    <property type="molecule type" value="Genomic_DNA"/>
</dbReference>